<feature type="active site" description="Proton acceptor" evidence="4">
    <location>
        <position position="387"/>
    </location>
</feature>
<comment type="similarity">
    <text evidence="1 5">Belongs to the thiolase-like superfamily. Thiolase family.</text>
</comment>
<dbReference type="InterPro" id="IPR002155">
    <property type="entry name" value="Thiolase"/>
</dbReference>
<dbReference type="GO" id="GO:0003988">
    <property type="term" value="F:acetyl-CoA C-acyltransferase activity"/>
    <property type="evidence" value="ECO:0007669"/>
    <property type="project" value="UniProtKB-EC"/>
</dbReference>
<dbReference type="PIRSF" id="PIRSF000429">
    <property type="entry name" value="Ac-CoA_Ac_transf"/>
    <property type="match status" value="1"/>
</dbReference>
<evidence type="ECO:0000259" key="7">
    <source>
        <dbReference type="Pfam" id="PF02803"/>
    </source>
</evidence>
<dbReference type="InterPro" id="IPR020616">
    <property type="entry name" value="Thiolase_N"/>
</dbReference>
<dbReference type="AlphaFoldDB" id="A0A494XML2"/>
<dbReference type="OrthoDB" id="8558405at2"/>
<keyword evidence="9" id="KW-1185">Reference proteome</keyword>
<dbReference type="RefSeq" id="WP_121277702.1">
    <property type="nucleotide sequence ID" value="NZ_RBZV01000003.1"/>
</dbReference>
<dbReference type="EMBL" id="RBZV01000003">
    <property type="protein sequence ID" value="RKP49314.1"/>
    <property type="molecule type" value="Genomic_DNA"/>
</dbReference>
<proteinExistence type="inferred from homology"/>
<accession>A0A494XML2</accession>
<evidence type="ECO:0000256" key="3">
    <source>
        <dbReference type="ARBA" id="ARBA00023315"/>
    </source>
</evidence>
<dbReference type="PANTHER" id="PTHR18919">
    <property type="entry name" value="ACETYL-COA C-ACYLTRANSFERASE"/>
    <property type="match status" value="1"/>
</dbReference>
<evidence type="ECO:0000256" key="2">
    <source>
        <dbReference type="ARBA" id="ARBA00022679"/>
    </source>
</evidence>
<dbReference type="EC" id="2.3.1.16" evidence="8"/>
<dbReference type="InterPro" id="IPR020617">
    <property type="entry name" value="Thiolase_C"/>
</dbReference>
<gene>
    <name evidence="8" type="ORF">D7S89_11120</name>
</gene>
<dbReference type="InterPro" id="IPR016039">
    <property type="entry name" value="Thiolase-like"/>
</dbReference>
<reference evidence="8 9" key="1">
    <citation type="submission" date="2018-10" db="EMBL/GenBank/DDBJ databases">
        <title>Paraburkholderia sp. 7MK8-2, isolated from soil.</title>
        <authorList>
            <person name="Gao Z.-H."/>
            <person name="Qiu L.-H."/>
        </authorList>
    </citation>
    <scope>NUCLEOTIDE SEQUENCE [LARGE SCALE GENOMIC DNA]</scope>
    <source>
        <strain evidence="8 9">7MK8-2</strain>
    </source>
</reference>
<feature type="active site" description="Proton acceptor" evidence="4">
    <location>
        <position position="357"/>
    </location>
</feature>
<evidence type="ECO:0000256" key="5">
    <source>
        <dbReference type="RuleBase" id="RU003557"/>
    </source>
</evidence>
<comment type="caution">
    <text evidence="8">The sequence shown here is derived from an EMBL/GenBank/DDBJ whole genome shotgun (WGS) entry which is preliminary data.</text>
</comment>
<feature type="domain" description="Thiolase C-terminal" evidence="7">
    <location>
        <begin position="280"/>
        <end position="399"/>
    </location>
</feature>
<feature type="domain" description="Thiolase N-terminal" evidence="6">
    <location>
        <begin position="12"/>
        <end position="270"/>
    </location>
</feature>
<evidence type="ECO:0000313" key="8">
    <source>
        <dbReference type="EMBL" id="RKP49314.1"/>
    </source>
</evidence>
<evidence type="ECO:0000259" key="6">
    <source>
        <dbReference type="Pfam" id="PF00108"/>
    </source>
</evidence>
<evidence type="ECO:0000256" key="4">
    <source>
        <dbReference type="PIRSR" id="PIRSR000429-1"/>
    </source>
</evidence>
<dbReference type="CDD" id="cd00751">
    <property type="entry name" value="thiolase"/>
    <property type="match status" value="1"/>
</dbReference>
<name>A0A494XML2_9BURK</name>
<dbReference type="Pfam" id="PF02803">
    <property type="entry name" value="Thiolase_C"/>
    <property type="match status" value="1"/>
</dbReference>
<dbReference type="Proteomes" id="UP000280434">
    <property type="component" value="Unassembled WGS sequence"/>
</dbReference>
<dbReference type="InterPro" id="IPR020610">
    <property type="entry name" value="Thiolase_AS"/>
</dbReference>
<evidence type="ECO:0000313" key="9">
    <source>
        <dbReference type="Proteomes" id="UP000280434"/>
    </source>
</evidence>
<organism evidence="8 9">
    <name type="scientific">Trinickia fusca</name>
    <dbReference type="NCBI Taxonomy" id="2419777"/>
    <lineage>
        <taxon>Bacteria</taxon>
        <taxon>Pseudomonadati</taxon>
        <taxon>Pseudomonadota</taxon>
        <taxon>Betaproteobacteria</taxon>
        <taxon>Burkholderiales</taxon>
        <taxon>Burkholderiaceae</taxon>
        <taxon>Trinickia</taxon>
    </lineage>
</organism>
<protein>
    <submittedName>
        <fullName evidence="8">Acetyl-CoA C-acyltransferase</fullName>
        <ecNumber evidence="8">2.3.1.16</ecNumber>
    </submittedName>
</protein>
<feature type="active site" description="Acyl-thioester intermediate" evidence="4">
    <location>
        <position position="96"/>
    </location>
</feature>
<dbReference type="Gene3D" id="3.40.47.10">
    <property type="match status" value="2"/>
</dbReference>
<dbReference type="PROSITE" id="PS00099">
    <property type="entry name" value="THIOLASE_3"/>
    <property type="match status" value="1"/>
</dbReference>
<sequence>MTEATRNAQDPIVIVSAARTPMAGFQGDFASLTAPQLGAVAIEAALARSGLKPEQIEEVLMGCVLPAGLGQAPARQAALGAGLPLATGCTTVNKMCGSGMRAAMFAHDMLAAGSVEVMIAGGMESMTNAPYLLPKARGGMRMGHGQVIDHMFYDGLEDAYEKGRLMGTFAEECAASFGFTREAQDAFAIESLQRAKRANEDGSFDWEIAPVKVAGRKGDEVTISRDEQPFKANLEKIPTLKPAFSKTGTVTAANSSSISDGAAALVMMRASVADRLGLVPLARVVGHSTFAQEPSKFTTAPVGAIGKLLDKNGWRASDVDLYEINEAFAVVTMAAMKEHAIAHEQVNVNGGACALGHPIGASGARILVTLIGALRKRGGKRGVASLCIGGGEATAMGIEIA</sequence>
<dbReference type="NCBIfam" id="TIGR01930">
    <property type="entry name" value="AcCoA-C-Actrans"/>
    <property type="match status" value="1"/>
</dbReference>
<keyword evidence="3 5" id="KW-0012">Acyltransferase</keyword>
<dbReference type="Pfam" id="PF00108">
    <property type="entry name" value="Thiolase_N"/>
    <property type="match status" value="1"/>
</dbReference>
<evidence type="ECO:0000256" key="1">
    <source>
        <dbReference type="ARBA" id="ARBA00010982"/>
    </source>
</evidence>
<dbReference type="GO" id="GO:0044281">
    <property type="term" value="P:small molecule metabolic process"/>
    <property type="evidence" value="ECO:0007669"/>
    <property type="project" value="UniProtKB-ARBA"/>
</dbReference>
<dbReference type="FunFam" id="3.40.47.10:FF:000010">
    <property type="entry name" value="Acetyl-CoA acetyltransferase (Thiolase)"/>
    <property type="match status" value="1"/>
</dbReference>
<dbReference type="SUPFAM" id="SSF53901">
    <property type="entry name" value="Thiolase-like"/>
    <property type="match status" value="2"/>
</dbReference>
<keyword evidence="2 5" id="KW-0808">Transferase</keyword>
<dbReference type="PANTHER" id="PTHR18919:SF138">
    <property type="entry name" value="ACETYL-COA C-ACETYLTRANSFERASE"/>
    <property type="match status" value="1"/>
</dbReference>
<dbReference type="NCBIfam" id="NF005404">
    <property type="entry name" value="PRK06954.1"/>
    <property type="match status" value="1"/>
</dbReference>